<name>R0GID2_9BRAS</name>
<dbReference type="Proteomes" id="UP000029121">
    <property type="component" value="Unassembled WGS sequence"/>
</dbReference>
<reference evidence="3" key="1">
    <citation type="journal article" date="2013" name="Nat. Genet.">
        <title>The Capsella rubella genome and the genomic consequences of rapid mating system evolution.</title>
        <authorList>
            <person name="Slotte T."/>
            <person name="Hazzouri K.M."/>
            <person name="Agren J.A."/>
            <person name="Koenig D."/>
            <person name="Maumus F."/>
            <person name="Guo Y.L."/>
            <person name="Steige K."/>
            <person name="Platts A.E."/>
            <person name="Escobar J.S."/>
            <person name="Newman L.K."/>
            <person name="Wang W."/>
            <person name="Mandakova T."/>
            <person name="Vello E."/>
            <person name="Smith L.M."/>
            <person name="Henz S.R."/>
            <person name="Steffen J."/>
            <person name="Takuno S."/>
            <person name="Brandvain Y."/>
            <person name="Coop G."/>
            <person name="Andolfatto P."/>
            <person name="Hu T.T."/>
            <person name="Blanchette M."/>
            <person name="Clark R.M."/>
            <person name="Quesneville H."/>
            <person name="Nordborg M."/>
            <person name="Gaut B.S."/>
            <person name="Lysak M.A."/>
            <person name="Jenkins J."/>
            <person name="Grimwood J."/>
            <person name="Chapman J."/>
            <person name="Prochnik S."/>
            <person name="Shu S."/>
            <person name="Rokhsar D."/>
            <person name="Schmutz J."/>
            <person name="Weigel D."/>
            <person name="Wright S.I."/>
        </authorList>
    </citation>
    <scope>NUCLEOTIDE SEQUENCE [LARGE SCALE GENOMIC DNA]</scope>
    <source>
        <strain evidence="3">cv. Monte Gargano</strain>
    </source>
</reference>
<accession>R0GID2</accession>
<evidence type="ECO:0000313" key="3">
    <source>
        <dbReference type="Proteomes" id="UP000029121"/>
    </source>
</evidence>
<sequence>MALPLSFTPLKDLKPYKNSWRIEVKILHSWRMFSAKS</sequence>
<dbReference type="AlphaFoldDB" id="R0GID2"/>
<feature type="domain" description="Replication protein A 70 kDa DNA-binding subunit B/D first OB fold" evidence="1">
    <location>
        <begin position="7"/>
        <end position="36"/>
    </location>
</feature>
<dbReference type="InterPro" id="IPR003871">
    <property type="entry name" value="RFA1B/D_OB_1st"/>
</dbReference>
<dbReference type="Pfam" id="PF02721">
    <property type="entry name" value="DUF223"/>
    <property type="match status" value="1"/>
</dbReference>
<proteinExistence type="predicted"/>
<dbReference type="eggNOG" id="KOG0851">
    <property type="taxonomic scope" value="Eukaryota"/>
</dbReference>
<gene>
    <name evidence="2" type="ORF">CARUB_v100079850mg</name>
</gene>
<protein>
    <recommendedName>
        <fullName evidence="1">Replication protein A 70 kDa DNA-binding subunit B/D first OB fold domain-containing protein</fullName>
    </recommendedName>
</protein>
<evidence type="ECO:0000313" key="2">
    <source>
        <dbReference type="EMBL" id="EOA12040.1"/>
    </source>
</evidence>
<evidence type="ECO:0000259" key="1">
    <source>
        <dbReference type="Pfam" id="PF02721"/>
    </source>
</evidence>
<keyword evidence="3" id="KW-1185">Reference proteome</keyword>
<organism evidence="2 3">
    <name type="scientific">Capsella rubella</name>
    <dbReference type="NCBI Taxonomy" id="81985"/>
    <lineage>
        <taxon>Eukaryota</taxon>
        <taxon>Viridiplantae</taxon>
        <taxon>Streptophyta</taxon>
        <taxon>Embryophyta</taxon>
        <taxon>Tracheophyta</taxon>
        <taxon>Spermatophyta</taxon>
        <taxon>Magnoliopsida</taxon>
        <taxon>eudicotyledons</taxon>
        <taxon>Gunneridae</taxon>
        <taxon>Pentapetalae</taxon>
        <taxon>rosids</taxon>
        <taxon>malvids</taxon>
        <taxon>Brassicales</taxon>
        <taxon>Brassicaceae</taxon>
        <taxon>Camelineae</taxon>
        <taxon>Capsella</taxon>
    </lineage>
</organism>
<dbReference type="EMBL" id="KB870949">
    <property type="protein sequence ID" value="EOA12040.1"/>
    <property type="molecule type" value="Genomic_DNA"/>
</dbReference>
<feature type="non-terminal residue" evidence="2">
    <location>
        <position position="37"/>
    </location>
</feature>